<dbReference type="PANTHER" id="PTHR43439:SF2">
    <property type="entry name" value="ENZYME, PUTATIVE (JCVI)-RELATED"/>
    <property type="match status" value="1"/>
</dbReference>
<accession>A0A6A5WUJ5</accession>
<dbReference type="InterPro" id="IPR000873">
    <property type="entry name" value="AMP-dep_synth/lig_dom"/>
</dbReference>
<dbReference type="InterPro" id="IPR036291">
    <property type="entry name" value="NAD(P)-bd_dom_sf"/>
</dbReference>
<dbReference type="PROSITE" id="PS00012">
    <property type="entry name" value="PHOSPHOPANTETHEINE"/>
    <property type="match status" value="1"/>
</dbReference>
<dbReference type="Pfam" id="PF00501">
    <property type="entry name" value="AMP-binding"/>
    <property type="match status" value="1"/>
</dbReference>
<dbReference type="InterPro" id="IPR051414">
    <property type="entry name" value="Adenylate-forming_Reductase"/>
</dbReference>
<evidence type="ECO:0000259" key="3">
    <source>
        <dbReference type="PROSITE" id="PS50075"/>
    </source>
</evidence>
<dbReference type="Gene3D" id="3.40.50.720">
    <property type="entry name" value="NAD(P)-binding Rossmann-like Domain"/>
    <property type="match status" value="1"/>
</dbReference>
<dbReference type="SUPFAM" id="SSF47336">
    <property type="entry name" value="ACP-like"/>
    <property type="match status" value="1"/>
</dbReference>
<evidence type="ECO:0000313" key="5">
    <source>
        <dbReference type="Proteomes" id="UP000799779"/>
    </source>
</evidence>
<dbReference type="Gene3D" id="1.10.1200.10">
    <property type="entry name" value="ACP-like"/>
    <property type="match status" value="1"/>
</dbReference>
<dbReference type="EMBL" id="ML977566">
    <property type="protein sequence ID" value="KAF2004768.1"/>
    <property type="molecule type" value="Genomic_DNA"/>
</dbReference>
<reference evidence="4" key="1">
    <citation type="journal article" date="2020" name="Stud. Mycol.">
        <title>101 Dothideomycetes genomes: a test case for predicting lifestyles and emergence of pathogens.</title>
        <authorList>
            <person name="Haridas S."/>
            <person name="Albert R."/>
            <person name="Binder M."/>
            <person name="Bloem J."/>
            <person name="Labutti K."/>
            <person name="Salamov A."/>
            <person name="Andreopoulos B."/>
            <person name="Baker S."/>
            <person name="Barry K."/>
            <person name="Bills G."/>
            <person name="Bluhm B."/>
            <person name="Cannon C."/>
            <person name="Castanera R."/>
            <person name="Culley D."/>
            <person name="Daum C."/>
            <person name="Ezra D."/>
            <person name="Gonzalez J."/>
            <person name="Henrissat B."/>
            <person name="Kuo A."/>
            <person name="Liang C."/>
            <person name="Lipzen A."/>
            <person name="Lutzoni F."/>
            <person name="Magnuson J."/>
            <person name="Mondo S."/>
            <person name="Nolan M."/>
            <person name="Ohm R."/>
            <person name="Pangilinan J."/>
            <person name="Park H.-J."/>
            <person name="Ramirez L."/>
            <person name="Alfaro M."/>
            <person name="Sun H."/>
            <person name="Tritt A."/>
            <person name="Yoshinaga Y."/>
            <person name="Zwiers L.-H."/>
            <person name="Turgeon B."/>
            <person name="Goodwin S."/>
            <person name="Spatafora J."/>
            <person name="Crous P."/>
            <person name="Grigoriev I."/>
        </authorList>
    </citation>
    <scope>NUCLEOTIDE SEQUENCE</scope>
    <source>
        <strain evidence="4">CBS 123094</strain>
    </source>
</reference>
<evidence type="ECO:0000256" key="2">
    <source>
        <dbReference type="ARBA" id="ARBA00022553"/>
    </source>
</evidence>
<feature type="domain" description="Carrier" evidence="3">
    <location>
        <begin position="582"/>
        <end position="662"/>
    </location>
</feature>
<dbReference type="SUPFAM" id="SSF51735">
    <property type="entry name" value="NAD(P)-binding Rossmann-fold domains"/>
    <property type="match status" value="1"/>
</dbReference>
<dbReference type="PROSITE" id="PS00455">
    <property type="entry name" value="AMP_BINDING"/>
    <property type="match status" value="1"/>
</dbReference>
<dbReference type="Gene3D" id="3.40.50.12780">
    <property type="entry name" value="N-terminal domain of ligase-like"/>
    <property type="match status" value="1"/>
</dbReference>
<keyword evidence="1" id="KW-0596">Phosphopantetheine</keyword>
<keyword evidence="2" id="KW-0597">Phosphoprotein</keyword>
<evidence type="ECO:0000256" key="1">
    <source>
        <dbReference type="ARBA" id="ARBA00022450"/>
    </source>
</evidence>
<dbReference type="PROSITE" id="PS50075">
    <property type="entry name" value="CARRIER"/>
    <property type="match status" value="1"/>
</dbReference>
<dbReference type="InterPro" id="IPR042099">
    <property type="entry name" value="ANL_N_sf"/>
</dbReference>
<keyword evidence="5" id="KW-1185">Reference proteome</keyword>
<organism evidence="4 5">
    <name type="scientific">Amniculicola lignicola CBS 123094</name>
    <dbReference type="NCBI Taxonomy" id="1392246"/>
    <lineage>
        <taxon>Eukaryota</taxon>
        <taxon>Fungi</taxon>
        <taxon>Dikarya</taxon>
        <taxon>Ascomycota</taxon>
        <taxon>Pezizomycotina</taxon>
        <taxon>Dothideomycetes</taxon>
        <taxon>Pleosporomycetidae</taxon>
        <taxon>Pleosporales</taxon>
        <taxon>Amniculicolaceae</taxon>
        <taxon>Amniculicola</taxon>
    </lineage>
</organism>
<proteinExistence type="predicted"/>
<evidence type="ECO:0000313" key="4">
    <source>
        <dbReference type="EMBL" id="KAF2004768.1"/>
    </source>
</evidence>
<dbReference type="InterPro" id="IPR009081">
    <property type="entry name" value="PP-bd_ACP"/>
</dbReference>
<dbReference type="OrthoDB" id="429813at2759"/>
<dbReference type="AlphaFoldDB" id="A0A6A5WUJ5"/>
<name>A0A6A5WUJ5_9PLEO</name>
<sequence length="1079" mass="119915">MSLVPFIRSPINLKSKGEPLTNIWTLPDIVDFNAKHNQDFVFCHQARRYGQETRLLAITHLALRNAVLECQSWLLANITGVQKFGETSDVSPDERRPIALFMESDVGLWIHILALLGLDVPVLLLSARLGATPAKHLLDKTNAWAAIVSPRLQSTLDEGLGLGQLVDTVPTYKRQPCEYFLQDNANPTDSPERQSVCLVNRSRIVTSDAIILHSSGTTGLPKPIYHPHQYLLGFAAAHAFKELGDIPSLNCSTLPLYHNCRAHKVQGFGLVAPCLSMSIGMAMCLPVSNVASPTTILQLLEDTSAESLMTVPSILEDITLLREDAWAKTMSRLKFVAFGGGPLKETVGECLSNRNVRLLNHYGATEVGALAPIFSPKDGSGYDYHYFRLRKDFNLEIRQVEPDMPDRPLYKLTAHPFGWSTPFEVQDNLVSNPNHPETDFNAIGRNDDLIVLSTGEKVLPNMMENFITESKLVKLAMVFGQNQFQVGLLVQPTVELLPQEHEAFRDIIWPIVEQANEMVDNHARVSSKKAIAVVSSTTVIPRTDKGSIARKEVNAAFEHEFAEVFAALENDEDSSIPELNLDNLKEDLKELVQTRLAWKVPGDKWTYEDDLFELGMDSLQALQLRRLIISSIPHFDVENTPRDFVYQNPSILALTEKINGGNVASLEDSIENFCCKYVPGQKKKGFVVVLTGATGSLGSHLVSQLASMPSVERVVCLNREKRGYSPLEQQFAALESRKIALTESAWSKVEAFQTDTSRLFLGLPELAYVDLQNSVTHIIHNAWPMDFNRRIASFETQFRTLDNLFCLARACHARQPLSKPTVLFVSSIAVVGQYPKLTGELMVPEIVIRNNRCADDFGYAQAKLVCERMIEGAAKMWGDEIKAKYVRVGQMTGAEDTGLWNTTEHFPSLVKSSRLIGAMPDLKGTLSWLPVDHAAAATIDMLLNPSPDIVFHLENPIRQSWADVLRVIAGELGLGGSGAFIPYKVWLSRVLAVPDEKMDANPAKKLAAFFEGDFEHMSGGEIILDTAQSRRASKSLRYQRAVGDELVRRYVEGWKKAGFLSQTGHNCVDMDSLDSVRSS</sequence>
<gene>
    <name evidence="4" type="ORF">P154DRAFT_586395</name>
</gene>
<dbReference type="InterPro" id="IPR006162">
    <property type="entry name" value="Ppantetheine_attach_site"/>
</dbReference>
<dbReference type="InterPro" id="IPR013120">
    <property type="entry name" value="FAR_NAD-bd"/>
</dbReference>
<dbReference type="InterPro" id="IPR036736">
    <property type="entry name" value="ACP-like_sf"/>
</dbReference>
<dbReference type="SUPFAM" id="SSF56801">
    <property type="entry name" value="Acetyl-CoA synthetase-like"/>
    <property type="match status" value="1"/>
</dbReference>
<dbReference type="Proteomes" id="UP000799779">
    <property type="component" value="Unassembled WGS sequence"/>
</dbReference>
<dbReference type="Pfam" id="PF00550">
    <property type="entry name" value="PP-binding"/>
    <property type="match status" value="1"/>
</dbReference>
<protein>
    <submittedName>
        <fullName evidence="4">Acetyl-CoA synthetase-like protein</fullName>
    </submittedName>
</protein>
<dbReference type="PANTHER" id="PTHR43439">
    <property type="entry name" value="PHENYLACETATE-COENZYME A LIGASE"/>
    <property type="match status" value="1"/>
</dbReference>
<dbReference type="Pfam" id="PF23562">
    <property type="entry name" value="AMP-binding_C_3"/>
    <property type="match status" value="1"/>
</dbReference>
<dbReference type="Pfam" id="PF07993">
    <property type="entry name" value="NAD_binding_4"/>
    <property type="match status" value="1"/>
</dbReference>
<dbReference type="InterPro" id="IPR020845">
    <property type="entry name" value="AMP-binding_CS"/>
</dbReference>